<accession>A0A1Q6DWG3</accession>
<evidence type="ECO:0000313" key="1">
    <source>
        <dbReference type="EMBL" id="OKY78699.1"/>
    </source>
</evidence>
<dbReference type="Proteomes" id="UP000185744">
    <property type="component" value="Unassembled WGS sequence"/>
</dbReference>
<dbReference type="InParanoid" id="A0A1Q6DWG3"/>
<proteinExistence type="predicted"/>
<sequence>MNVGKELLDVPLPDMVAKLGIGVAEAQHALDENSIEIAKILADTEIEIVPAITRTIKEDTVEYSAAEPIETSLLQVGLNPAFYQFSEATIEVEMDIKTTSEKETEVSVGTKGKVGFGLWSSSISVDVKHNRKFGKEVHGTSKLKTKMVPVPPPPYLLPEVETIDLRTPSTEEEGEE</sequence>
<reference evidence="1" key="1">
    <citation type="submission" date="2016-12" db="EMBL/GenBank/DDBJ databases">
        <title>Discovery of methanogenic haloarchaea.</title>
        <authorList>
            <person name="Sorokin D.Y."/>
            <person name="Makarova K.S."/>
            <person name="Abbas B."/>
            <person name="Ferrer M."/>
            <person name="Golyshin P.N."/>
        </authorList>
    </citation>
    <scope>NUCLEOTIDE SEQUENCE [LARGE SCALE GENOMIC DNA]</scope>
    <source>
        <strain evidence="1">HMET1</strain>
    </source>
</reference>
<name>A0A1Q6DWG3_METT1</name>
<organism evidence="1 2">
    <name type="scientific">Methanohalarchaeum thermophilum</name>
    <dbReference type="NCBI Taxonomy" id="1903181"/>
    <lineage>
        <taxon>Archaea</taxon>
        <taxon>Methanobacteriati</taxon>
        <taxon>Methanobacteriota</taxon>
        <taxon>Methanonatronarchaeia</taxon>
        <taxon>Methanonatronarchaeales</taxon>
        <taxon>Methanonatronarchaeaceae</taxon>
        <taxon>Candidatus Methanohalarchaeum</taxon>
    </lineage>
</organism>
<comment type="caution">
    <text evidence="1">The sequence shown here is derived from an EMBL/GenBank/DDBJ whole genome shotgun (WGS) entry which is preliminary data.</text>
</comment>
<protein>
    <submittedName>
        <fullName evidence="1">Uncharacterized protein</fullName>
    </submittedName>
</protein>
<gene>
    <name evidence="1" type="ORF">BTN85_1196</name>
</gene>
<evidence type="ECO:0000313" key="2">
    <source>
        <dbReference type="Proteomes" id="UP000185744"/>
    </source>
</evidence>
<dbReference type="STRING" id="1903181.BTN85_1196"/>
<dbReference type="AlphaFoldDB" id="A0A1Q6DWG3"/>
<keyword evidence="2" id="KW-1185">Reference proteome</keyword>
<dbReference type="EMBL" id="MSDW01000001">
    <property type="protein sequence ID" value="OKY78699.1"/>
    <property type="molecule type" value="Genomic_DNA"/>
</dbReference>